<keyword evidence="2" id="KW-1185">Reference proteome</keyword>
<dbReference type="PANTHER" id="PTHR37301">
    <property type="entry name" value="DNA-BINDING PROTEIN-RELATED"/>
    <property type="match status" value="1"/>
</dbReference>
<evidence type="ECO:0000313" key="2">
    <source>
        <dbReference type="Proteomes" id="UP000192980"/>
    </source>
</evidence>
<sequence length="71" mass="7812">MPIKIHLDSLMSKKKISLNELSQKVGITLSNLSIIKNQKSKAIRMSTLDALCKALDCQPGDLLEYVPAEGE</sequence>
<reference evidence="1 2" key="1">
    <citation type="submission" date="2017-04" db="EMBL/GenBank/DDBJ databases">
        <authorList>
            <person name="Afonso C.L."/>
            <person name="Miller P.J."/>
            <person name="Scott M.A."/>
            <person name="Spackman E."/>
            <person name="Goraichik I."/>
            <person name="Dimitrov K.M."/>
            <person name="Suarez D.L."/>
            <person name="Swayne D.E."/>
        </authorList>
    </citation>
    <scope>NUCLEOTIDE SEQUENCE [LARGE SCALE GENOMIC DNA]</scope>
    <source>
        <strain evidence="1 2">DSM 22418</strain>
    </source>
</reference>
<accession>A0A1X7IHG6</accession>
<gene>
    <name evidence="1" type="ORF">SAMN05660862_0795</name>
</gene>
<dbReference type="STRING" id="561061.SAMN05660862_0795"/>
<dbReference type="PANTHER" id="PTHR37301:SF1">
    <property type="entry name" value="DNA-BINDING PROTEIN"/>
    <property type="match status" value="1"/>
</dbReference>
<dbReference type="OrthoDB" id="9805309at2"/>
<dbReference type="InterPro" id="IPR001387">
    <property type="entry name" value="Cro/C1-type_HTH"/>
</dbReference>
<name>A0A1X7IHG6_9SPHI</name>
<evidence type="ECO:0000313" key="1">
    <source>
        <dbReference type="EMBL" id="SMG13689.1"/>
    </source>
</evidence>
<dbReference type="InterPro" id="IPR010982">
    <property type="entry name" value="Lambda_DNA-bd_dom_sf"/>
</dbReference>
<dbReference type="RefSeq" id="WP_085471637.1">
    <property type="nucleotide sequence ID" value="NZ_CP038029.1"/>
</dbReference>
<dbReference type="SMART" id="SM00530">
    <property type="entry name" value="HTH_XRE"/>
    <property type="match status" value="1"/>
</dbReference>
<dbReference type="PROSITE" id="PS50943">
    <property type="entry name" value="HTH_CROC1"/>
    <property type="match status" value="1"/>
</dbReference>
<dbReference type="Pfam" id="PF13443">
    <property type="entry name" value="HTH_26"/>
    <property type="match status" value="1"/>
</dbReference>
<dbReference type="SUPFAM" id="SSF47413">
    <property type="entry name" value="lambda repressor-like DNA-binding domains"/>
    <property type="match status" value="1"/>
</dbReference>
<dbReference type="AlphaFoldDB" id="A0A1X7IHG6"/>
<dbReference type="EMBL" id="FXAU01000001">
    <property type="protein sequence ID" value="SMG13689.1"/>
    <property type="molecule type" value="Genomic_DNA"/>
</dbReference>
<protein>
    <submittedName>
        <fullName evidence="1">Putative transcriptional regulator</fullName>
    </submittedName>
</protein>
<proteinExistence type="predicted"/>
<organism evidence="1 2">
    <name type="scientific">Sphingobacterium psychroaquaticum</name>
    <dbReference type="NCBI Taxonomy" id="561061"/>
    <lineage>
        <taxon>Bacteria</taxon>
        <taxon>Pseudomonadati</taxon>
        <taxon>Bacteroidota</taxon>
        <taxon>Sphingobacteriia</taxon>
        <taxon>Sphingobacteriales</taxon>
        <taxon>Sphingobacteriaceae</taxon>
        <taxon>Sphingobacterium</taxon>
    </lineage>
</organism>
<dbReference type="Gene3D" id="1.10.260.40">
    <property type="entry name" value="lambda repressor-like DNA-binding domains"/>
    <property type="match status" value="1"/>
</dbReference>
<dbReference type="GO" id="GO:0003677">
    <property type="term" value="F:DNA binding"/>
    <property type="evidence" value="ECO:0007669"/>
    <property type="project" value="InterPro"/>
</dbReference>
<dbReference type="Proteomes" id="UP000192980">
    <property type="component" value="Unassembled WGS sequence"/>
</dbReference>